<dbReference type="STRING" id="1631356.VV01_08120"/>
<evidence type="ECO:0000256" key="1">
    <source>
        <dbReference type="PIRSR" id="PIRSR613078-1"/>
    </source>
</evidence>
<dbReference type="InterPro" id="IPR013078">
    <property type="entry name" value="His_Pase_superF_clade-1"/>
</dbReference>
<name>A0A0L6CHP6_9MICO</name>
<organism evidence="3 4">
    <name type="scientific">Luteipulveratus halotolerans</name>
    <dbReference type="NCBI Taxonomy" id="1631356"/>
    <lineage>
        <taxon>Bacteria</taxon>
        <taxon>Bacillati</taxon>
        <taxon>Actinomycetota</taxon>
        <taxon>Actinomycetes</taxon>
        <taxon>Micrococcales</taxon>
        <taxon>Dermacoccaceae</taxon>
        <taxon>Luteipulveratus</taxon>
    </lineage>
</organism>
<dbReference type="PANTHER" id="PTHR48100">
    <property type="entry name" value="BROAD-SPECIFICITY PHOSPHATASE YOR283W-RELATED"/>
    <property type="match status" value="1"/>
</dbReference>
<sequence length="202" mass="22291">MSAEPSFPQGRLVLLRHGETEWSKSGQHTGTTDIPLTAVGEQAARDTAALLEAYDIVGVHCSPLTRARRTAELAGLTDYVVDEDLREWDYGAYEGMTTPQVREQLGYQWEIFEHGVAPGATPGETVEDVAARASHVLQRVWPQLHEGDVVLVAHGHLLRILTTVWLREQPRFGAKISLDAGSVSVLGEHHDVPTIDVWNRVT</sequence>
<dbReference type="AlphaFoldDB" id="A0A0L6CHP6"/>
<evidence type="ECO:0000256" key="2">
    <source>
        <dbReference type="PIRSR" id="PIRSR613078-2"/>
    </source>
</evidence>
<feature type="binding site" evidence="2">
    <location>
        <position position="66"/>
    </location>
    <ligand>
        <name>substrate</name>
    </ligand>
</feature>
<reference evidence="4" key="1">
    <citation type="submission" date="2015-03" db="EMBL/GenBank/DDBJ databases">
        <title>Luteipulveratus halotolerans sp. nov., a novel actinobacterium (Dermacoccaceae) from Sarawak, Malaysia.</title>
        <authorList>
            <person name="Juboi H."/>
            <person name="Basik A."/>
            <person name="Shamsul S.S."/>
            <person name="Arnold P."/>
            <person name="Schmitt E.K."/>
            <person name="Sanglier J.-J."/>
            <person name="Yeo T."/>
        </authorList>
    </citation>
    <scope>NUCLEOTIDE SEQUENCE [LARGE SCALE GENOMIC DNA]</scope>
    <source>
        <strain evidence="4">C296001</strain>
    </source>
</reference>
<evidence type="ECO:0000313" key="3">
    <source>
        <dbReference type="EMBL" id="KNX37120.1"/>
    </source>
</evidence>
<dbReference type="Gene3D" id="3.40.50.1240">
    <property type="entry name" value="Phosphoglycerate mutase-like"/>
    <property type="match status" value="1"/>
</dbReference>
<dbReference type="Proteomes" id="UP000037397">
    <property type="component" value="Unassembled WGS sequence"/>
</dbReference>
<dbReference type="SMART" id="SM00855">
    <property type="entry name" value="PGAM"/>
    <property type="match status" value="1"/>
</dbReference>
<evidence type="ECO:0000313" key="4">
    <source>
        <dbReference type="Proteomes" id="UP000037397"/>
    </source>
</evidence>
<gene>
    <name evidence="3" type="ORF">VV01_08120</name>
</gene>
<feature type="binding site" evidence="2">
    <location>
        <begin position="29"/>
        <end position="30"/>
    </location>
    <ligand>
        <name>substrate</name>
    </ligand>
</feature>
<dbReference type="SUPFAM" id="SSF53254">
    <property type="entry name" value="Phosphoglycerate mutase-like"/>
    <property type="match status" value="1"/>
</dbReference>
<feature type="active site" description="Tele-phosphohistidine intermediate" evidence="1">
    <location>
        <position position="17"/>
    </location>
</feature>
<dbReference type="GO" id="GO:0101006">
    <property type="term" value="F:protein histidine phosphatase activity"/>
    <property type="evidence" value="ECO:0007669"/>
    <property type="project" value="TreeGrafter"/>
</dbReference>
<dbReference type="RefSeq" id="WP_050669444.1">
    <property type="nucleotide sequence ID" value="NZ_LAIR01000002.1"/>
</dbReference>
<dbReference type="PANTHER" id="PTHR48100:SF15">
    <property type="entry name" value="SEDOHEPTULOSE 1,7-BISPHOSPHATASE"/>
    <property type="match status" value="1"/>
</dbReference>
<dbReference type="CDD" id="cd07067">
    <property type="entry name" value="HP_PGM_like"/>
    <property type="match status" value="1"/>
</dbReference>
<keyword evidence="4" id="KW-1185">Reference proteome</keyword>
<dbReference type="GO" id="GO:0070297">
    <property type="term" value="P:regulation of phosphorelay signal transduction system"/>
    <property type="evidence" value="ECO:0007669"/>
    <property type="project" value="TreeGrafter"/>
</dbReference>
<feature type="active site" description="Proton donor/acceptor" evidence="1">
    <location>
        <position position="87"/>
    </location>
</feature>
<dbReference type="OrthoDB" id="4697614at2"/>
<dbReference type="InterPro" id="IPR029033">
    <property type="entry name" value="His_PPase_superfam"/>
</dbReference>
<dbReference type="PATRIC" id="fig|1631356.3.peg.1576"/>
<accession>A0A0L6CHP6</accession>
<protein>
    <submittedName>
        <fullName evidence="3">Phosphoglycerate mutase</fullName>
    </submittedName>
</protein>
<dbReference type="EMBL" id="LAIR01000002">
    <property type="protein sequence ID" value="KNX37120.1"/>
    <property type="molecule type" value="Genomic_DNA"/>
</dbReference>
<dbReference type="InterPro" id="IPR050275">
    <property type="entry name" value="PGM_Phosphatase"/>
</dbReference>
<dbReference type="Pfam" id="PF00300">
    <property type="entry name" value="His_Phos_1"/>
    <property type="match status" value="1"/>
</dbReference>
<proteinExistence type="predicted"/>
<feature type="binding site" evidence="2">
    <location>
        <begin position="87"/>
        <end position="90"/>
    </location>
    <ligand>
        <name>substrate</name>
    </ligand>
</feature>
<comment type="caution">
    <text evidence="3">The sequence shown here is derived from an EMBL/GenBank/DDBJ whole genome shotgun (WGS) entry which is preliminary data.</text>
</comment>